<name>A0A843WAA0_COLES</name>
<feature type="compositionally biased region" description="Low complexity" evidence="1">
    <location>
        <begin position="460"/>
        <end position="475"/>
    </location>
</feature>
<keyword evidence="4" id="KW-1185">Reference proteome</keyword>
<evidence type="ECO:0000256" key="2">
    <source>
        <dbReference type="SAM" id="SignalP"/>
    </source>
</evidence>
<feature type="region of interest" description="Disordered" evidence="1">
    <location>
        <begin position="522"/>
        <end position="543"/>
    </location>
</feature>
<dbReference type="PANTHER" id="PTHR35833">
    <property type="entry name" value="GALACTOSE-BINDING DOMAIN-LIKE, ARMADILLO-TYPE FOLD PROTEIN-RELATED"/>
    <property type="match status" value="1"/>
</dbReference>
<accession>A0A843WAA0</accession>
<dbReference type="Proteomes" id="UP000652761">
    <property type="component" value="Unassembled WGS sequence"/>
</dbReference>
<organism evidence="3 4">
    <name type="scientific">Colocasia esculenta</name>
    <name type="common">Wild taro</name>
    <name type="synonym">Arum esculentum</name>
    <dbReference type="NCBI Taxonomy" id="4460"/>
    <lineage>
        <taxon>Eukaryota</taxon>
        <taxon>Viridiplantae</taxon>
        <taxon>Streptophyta</taxon>
        <taxon>Embryophyta</taxon>
        <taxon>Tracheophyta</taxon>
        <taxon>Spermatophyta</taxon>
        <taxon>Magnoliopsida</taxon>
        <taxon>Liliopsida</taxon>
        <taxon>Araceae</taxon>
        <taxon>Aroideae</taxon>
        <taxon>Colocasieae</taxon>
        <taxon>Colocasia</taxon>
    </lineage>
</organism>
<evidence type="ECO:0000313" key="4">
    <source>
        <dbReference type="Proteomes" id="UP000652761"/>
    </source>
</evidence>
<dbReference type="EMBL" id="NMUH01003286">
    <property type="protein sequence ID" value="MQM04806.1"/>
    <property type="molecule type" value="Genomic_DNA"/>
</dbReference>
<comment type="caution">
    <text evidence="3">The sequence shown here is derived from an EMBL/GenBank/DDBJ whole genome shotgun (WGS) entry which is preliminary data.</text>
</comment>
<feature type="region of interest" description="Disordered" evidence="1">
    <location>
        <begin position="454"/>
        <end position="482"/>
    </location>
</feature>
<keyword evidence="2" id="KW-0732">Signal</keyword>
<evidence type="ECO:0000313" key="3">
    <source>
        <dbReference type="EMBL" id="MQM04806.1"/>
    </source>
</evidence>
<reference evidence="3" key="1">
    <citation type="submission" date="2017-07" db="EMBL/GenBank/DDBJ databases">
        <title>Taro Niue Genome Assembly and Annotation.</title>
        <authorList>
            <person name="Atibalentja N."/>
            <person name="Keating K."/>
            <person name="Fields C.J."/>
        </authorList>
    </citation>
    <scope>NUCLEOTIDE SEQUENCE</scope>
    <source>
        <strain evidence="3">Niue_2</strain>
        <tissue evidence="3">Leaf</tissue>
    </source>
</reference>
<sequence>MCFCPFLLFSCSCCVLLTFCTQWIHRETTRALFNVPDPETLRTSQASCLTVSSNFEVQPRKLRSPAPSFPPGSSSIAFRPDVVFMLLRKAYKDPHLGHVCRLASRALQKLFEPTSSEEGLEPAGDFTTSMPDDSVKTEAPSHLLLNDYSSLFGEEFRIPDDQLDDVFINLLDIASVEEGIFHILYACTSQPLLCCKLAESNAGFLSLLPLIQALLPALRPPFGIHPDQINDSFSEWNHRLVQRALSQIVALSSSSVYYPLLHACAGYLSSFSTSQAKAACVLIDLCCGVLAPWLPVVTAKVDLAIELLEDLLGTVQGAPNSVTHSLAALKYITLALSGHMDDILAKYKKVKHKVLFLLEMLDPFLGPAMTAMKNTIAFGDVSTMFVGKQKETCAIALNIIRTAVQKPAVLPSLEHEWRRGSVAPSVLLSILGPNMPLPPEIDLCECLSSKVTEEESPPTSLHNSVHGSSSKSGSLDESDGKVDTSEVSIKVDAYEDGNLFFAPPELKNTTTLRNVTSIFDENKQDRDNLDPHNRTDDKNLNKKLPDGHFKEDLILDSVLSIECLNLQADYLQLVNFEDCESRALEFQRLALDLHSQGEISPEGHDAAIDALLLAAECYVNPFFMMSFKSMSKHLNHSNNTGARAQQNRELMGLGSICQKNCNGLDTIVDLERKRDKTVLDILLQAAEVDQKYQQKLCQGVNHMYNMEECSQNCKVSPFDMQFADSITLVRQNQVLLCHFVMQYLQKDQPNLHEILLQSLLFLLQSATELFCPPEDVIDVILQSAEHLNGILTSFYYQLKEGNLQLVPEKLHGIQRRWMLLQKLVIASSGVDDEIDYAAISRNGFQYRSLVPPSSWLQRIPVFSTCAFPLVRFVGWMAVSRLAKKCLNDRLLLSQDVSHLTLLLSFFADELAQTENIASQNVEALNLEQTGAQQHLHSDKSFGSSDTSNDQRSFHILYPDLYRFFPMMKKRFATFGDIILEAVCLQLRSFPSTTVPDVLCWFSDLCLSPFLGKGKGQSSVTSGTGHSRGFSAMNMKAIILYVLEAIITEHLEAMLPEMPRVSQILVSLCRSSYCDVTFLEDESLLIDDLPSCDLESLFEEFFSFMKCKKEHQYTTGDKCYNGQLVIFILGALFPNMSLMTKKHILQSLSLWTDFTAFESTTSFYDYLLAFQCVMDSCNIFLVRSLEGFGISVPFHKPQFNVKLNASSGKHSDLLPDSLDDVPHSFLLTTNAVEAGVTLDTAGLSYKSVSQLGLSEIEDICASLEDLIVKLSPAVEACWSLHFKLAKKLTVAMTKCLMFLKCLTLVSHSVGKNKDGDTGDICQCDSGDISSKNWVDAVERLTEAILTSQQNHCWQVSSCMLDYVFELPLTFSFNSMVHICSVIKSFCCLAPRISWRLQADKWLLSLFMRDISSHDHLVDLFGAMLGHWEPEQRYTAIKHLGRLVGLDVNNGVTKLSCTVQKSAFTSDSVRSVQESVISSVVYGTWDGVAAVAASDPSILLRAHAMALLSGYIPFAGQGQLQSFLVAADALPGLGKHAHATQESPFIRLSLGLLANACLHSPAEDISLLPEVVWQRLDYIATLKTGGLGNIEKNACKALCELRTEKDGAK</sequence>
<feature type="non-terminal residue" evidence="3">
    <location>
        <position position="1607"/>
    </location>
</feature>
<feature type="signal peptide" evidence="2">
    <location>
        <begin position="1"/>
        <end position="20"/>
    </location>
</feature>
<dbReference type="PANTHER" id="PTHR35833:SF1">
    <property type="entry name" value="GALACTOSE-BINDING DOMAIN-CONTAINING PROTEIN"/>
    <property type="match status" value="1"/>
</dbReference>
<protein>
    <submittedName>
        <fullName evidence="3">Uncharacterized protein</fullName>
    </submittedName>
</protein>
<feature type="chain" id="PRO_5033001003" evidence="2">
    <location>
        <begin position="21"/>
        <end position="1607"/>
    </location>
</feature>
<gene>
    <name evidence="3" type="ORF">Taro_037610</name>
</gene>
<proteinExistence type="predicted"/>
<evidence type="ECO:0000256" key="1">
    <source>
        <dbReference type="SAM" id="MobiDB-lite"/>
    </source>
</evidence>
<dbReference type="OrthoDB" id="1739806at2759"/>